<dbReference type="EMBL" id="MLBF01000004">
    <property type="protein sequence ID" value="OLN33126.1"/>
    <property type="molecule type" value="Genomic_DNA"/>
</dbReference>
<proteinExistence type="predicted"/>
<keyword evidence="2" id="KW-1185">Reference proteome</keyword>
<accession>A0A1Q8R0P0</accession>
<dbReference type="AlphaFoldDB" id="A0A1Q8R0P0"/>
<dbReference type="STRING" id="1888891.DSOL_0853"/>
<comment type="caution">
    <text evidence="1">The sequence shown here is derived from an EMBL/GenBank/DDBJ whole genome shotgun (WGS) entry which is preliminary data.</text>
</comment>
<sequence length="39" mass="4302">MKKTGKDHYLIKGAFISMLSLGSLIGGQKRELTPLKNIN</sequence>
<dbReference type="Proteomes" id="UP000186102">
    <property type="component" value="Unassembled WGS sequence"/>
</dbReference>
<evidence type="ECO:0000313" key="2">
    <source>
        <dbReference type="Proteomes" id="UP000186102"/>
    </source>
</evidence>
<gene>
    <name evidence="1" type="ORF">DSOL_0853</name>
</gene>
<evidence type="ECO:0000313" key="1">
    <source>
        <dbReference type="EMBL" id="OLN33126.1"/>
    </source>
</evidence>
<protein>
    <submittedName>
        <fullName evidence="1">Uncharacterized protein</fullName>
    </submittedName>
</protein>
<organism evidence="1 2">
    <name type="scientific">Desulfosporosinus metallidurans</name>
    <dbReference type="NCBI Taxonomy" id="1888891"/>
    <lineage>
        <taxon>Bacteria</taxon>
        <taxon>Bacillati</taxon>
        <taxon>Bacillota</taxon>
        <taxon>Clostridia</taxon>
        <taxon>Eubacteriales</taxon>
        <taxon>Desulfitobacteriaceae</taxon>
        <taxon>Desulfosporosinus</taxon>
    </lineage>
</organism>
<reference evidence="1 2" key="1">
    <citation type="submission" date="2016-09" db="EMBL/GenBank/DDBJ databases">
        <title>Complete genome of Desulfosporosinus sp. OL.</title>
        <authorList>
            <person name="Mardanov A."/>
            <person name="Beletsky A."/>
            <person name="Panova A."/>
            <person name="Karnachuk O."/>
            <person name="Ravin N."/>
        </authorList>
    </citation>
    <scope>NUCLEOTIDE SEQUENCE [LARGE SCALE GENOMIC DNA]</scope>
    <source>
        <strain evidence="1 2">OL</strain>
    </source>
</reference>
<name>A0A1Q8R0P0_9FIRM</name>